<dbReference type="AlphaFoldDB" id="A0A7I7L415"/>
<evidence type="ECO:0000313" key="2">
    <source>
        <dbReference type="EMBL" id="BBX48541.1"/>
    </source>
</evidence>
<reference evidence="2 3" key="1">
    <citation type="journal article" date="2019" name="Emerg. Microbes Infect.">
        <title>Comprehensive subspecies identification of 175 nontuberculous mycobacteria species based on 7547 genomic profiles.</title>
        <authorList>
            <person name="Matsumoto Y."/>
            <person name="Kinjo T."/>
            <person name="Motooka D."/>
            <person name="Nabeya D."/>
            <person name="Jung N."/>
            <person name="Uechi K."/>
            <person name="Horii T."/>
            <person name="Iida T."/>
            <person name="Fujita J."/>
            <person name="Nakamura S."/>
        </authorList>
    </citation>
    <scope>NUCLEOTIDE SEQUENCE [LARGE SCALE GENOMIC DNA]</scope>
    <source>
        <strain evidence="2 3">JCM 12404</strain>
    </source>
</reference>
<dbReference type="Proteomes" id="UP000465866">
    <property type="component" value="Chromosome"/>
</dbReference>
<dbReference type="RefSeq" id="WP_163780393.1">
    <property type="nucleotide sequence ID" value="NZ_AP022569.1"/>
</dbReference>
<gene>
    <name evidence="2" type="ORF">MCOO_45560</name>
</gene>
<proteinExistence type="predicted"/>
<evidence type="ECO:0000259" key="1">
    <source>
        <dbReference type="SMART" id="SM00347"/>
    </source>
</evidence>
<dbReference type="InterPro" id="IPR000835">
    <property type="entry name" value="HTH_MarR-typ"/>
</dbReference>
<dbReference type="EMBL" id="AP022569">
    <property type="protein sequence ID" value="BBX48541.1"/>
    <property type="molecule type" value="Genomic_DNA"/>
</dbReference>
<dbReference type="Gene3D" id="1.10.10.10">
    <property type="entry name" value="Winged helix-like DNA-binding domain superfamily/Winged helix DNA-binding domain"/>
    <property type="match status" value="1"/>
</dbReference>
<accession>A0A7I7L415</accession>
<dbReference type="InterPro" id="IPR039422">
    <property type="entry name" value="MarR/SlyA-like"/>
</dbReference>
<protein>
    <submittedName>
        <fullName evidence="2">Transcriptional regulator</fullName>
    </submittedName>
</protein>
<dbReference type="PANTHER" id="PTHR33164">
    <property type="entry name" value="TRANSCRIPTIONAL REGULATOR, MARR FAMILY"/>
    <property type="match status" value="1"/>
</dbReference>
<dbReference type="KEGG" id="mcoo:MCOO_45560"/>
<name>A0A7I7L415_9MYCO</name>
<evidence type="ECO:0000313" key="3">
    <source>
        <dbReference type="Proteomes" id="UP000465866"/>
    </source>
</evidence>
<sequence>MTDQKGLTDDELDAYRSFMSMNHVLGRHLARHLKQEFGLSDSDFEILVNLSESPHRRMRAVELTRVTQWDKTRLSHHVSRMEKRGLIRREACEARYPDIVLTDAGWDAIVTAAPANAARVREFFIDVLGPQRLAALRDAAKDVIAAIEEHMNTDCPPETSRS</sequence>
<dbReference type="SUPFAM" id="SSF46785">
    <property type="entry name" value="Winged helix' DNA-binding domain"/>
    <property type="match status" value="1"/>
</dbReference>
<dbReference type="InterPro" id="IPR036390">
    <property type="entry name" value="WH_DNA-bd_sf"/>
</dbReference>
<dbReference type="GO" id="GO:0006950">
    <property type="term" value="P:response to stress"/>
    <property type="evidence" value="ECO:0007669"/>
    <property type="project" value="TreeGrafter"/>
</dbReference>
<dbReference type="PANTHER" id="PTHR33164:SF99">
    <property type="entry name" value="MARR FAMILY REGULATORY PROTEIN"/>
    <property type="match status" value="1"/>
</dbReference>
<dbReference type="GO" id="GO:0003700">
    <property type="term" value="F:DNA-binding transcription factor activity"/>
    <property type="evidence" value="ECO:0007669"/>
    <property type="project" value="InterPro"/>
</dbReference>
<keyword evidence="3" id="KW-1185">Reference proteome</keyword>
<dbReference type="Pfam" id="PF12802">
    <property type="entry name" value="MarR_2"/>
    <property type="match status" value="1"/>
</dbReference>
<dbReference type="InterPro" id="IPR036388">
    <property type="entry name" value="WH-like_DNA-bd_sf"/>
</dbReference>
<feature type="domain" description="HTH marR-type" evidence="1">
    <location>
        <begin position="32"/>
        <end position="132"/>
    </location>
</feature>
<organism evidence="2 3">
    <name type="scientific">Mycobacterium cookii</name>
    <dbReference type="NCBI Taxonomy" id="1775"/>
    <lineage>
        <taxon>Bacteria</taxon>
        <taxon>Bacillati</taxon>
        <taxon>Actinomycetota</taxon>
        <taxon>Actinomycetes</taxon>
        <taxon>Mycobacteriales</taxon>
        <taxon>Mycobacteriaceae</taxon>
        <taxon>Mycobacterium</taxon>
    </lineage>
</organism>
<dbReference type="SMART" id="SM00347">
    <property type="entry name" value="HTH_MARR"/>
    <property type="match status" value="1"/>
</dbReference>